<accession>A0ABD1XV18</accession>
<dbReference type="EMBL" id="JBHFFA010000007">
    <property type="protein sequence ID" value="KAL2612803.1"/>
    <property type="molecule type" value="Genomic_DNA"/>
</dbReference>
<keyword evidence="2" id="KW-1185">Reference proteome</keyword>
<sequence>MQNGDLGKLRTCSVEPDDYSGNYHGTGAGRFSAAREFLGTKRHFGFPKRIRSQPRANFKVPATSDATIVRRSRQYHDFAIMIEDFSASSLSSENEDTSKHSFRTQPGLITENVSGGQLRTVGSAVEHSVIHTIPNSQVGAKRLAGLHVISSIF</sequence>
<proteinExistence type="predicted"/>
<gene>
    <name evidence="1" type="ORF">R1flu_024495</name>
</gene>
<evidence type="ECO:0000313" key="2">
    <source>
        <dbReference type="Proteomes" id="UP001605036"/>
    </source>
</evidence>
<dbReference type="AlphaFoldDB" id="A0ABD1XV18"/>
<name>A0ABD1XV18_9MARC</name>
<evidence type="ECO:0000313" key="1">
    <source>
        <dbReference type="EMBL" id="KAL2612803.1"/>
    </source>
</evidence>
<comment type="caution">
    <text evidence="1">The sequence shown here is derived from an EMBL/GenBank/DDBJ whole genome shotgun (WGS) entry which is preliminary data.</text>
</comment>
<reference evidence="1 2" key="1">
    <citation type="submission" date="2024-09" db="EMBL/GenBank/DDBJ databases">
        <title>Chromosome-scale assembly of Riccia fluitans.</title>
        <authorList>
            <person name="Paukszto L."/>
            <person name="Sawicki J."/>
            <person name="Karawczyk K."/>
            <person name="Piernik-Szablinska J."/>
            <person name="Szczecinska M."/>
            <person name="Mazdziarz M."/>
        </authorList>
    </citation>
    <scope>NUCLEOTIDE SEQUENCE [LARGE SCALE GENOMIC DNA]</scope>
    <source>
        <strain evidence="1">Rf_01</strain>
        <tissue evidence="1">Aerial parts of the thallus</tissue>
    </source>
</reference>
<dbReference type="Proteomes" id="UP001605036">
    <property type="component" value="Unassembled WGS sequence"/>
</dbReference>
<organism evidence="1 2">
    <name type="scientific">Riccia fluitans</name>
    <dbReference type="NCBI Taxonomy" id="41844"/>
    <lineage>
        <taxon>Eukaryota</taxon>
        <taxon>Viridiplantae</taxon>
        <taxon>Streptophyta</taxon>
        <taxon>Embryophyta</taxon>
        <taxon>Marchantiophyta</taxon>
        <taxon>Marchantiopsida</taxon>
        <taxon>Marchantiidae</taxon>
        <taxon>Marchantiales</taxon>
        <taxon>Ricciaceae</taxon>
        <taxon>Riccia</taxon>
    </lineage>
</organism>
<protein>
    <submittedName>
        <fullName evidence="1">Uncharacterized protein</fullName>
    </submittedName>
</protein>